<sequence>MGFSDSDSIYTDQYGFSSIGEGTIEDYYKSQPFFIGRVAMIIVDQSVFARLEEARKMVKDIKEFEVGMVAGPIDPAEPGYIRNTRDISLGAFIP</sequence>
<reference evidence="1 2" key="1">
    <citation type="submission" date="2018-11" db="EMBL/GenBank/DDBJ databases">
        <title>Genome sequencing of Paenibacillus lentus DSM25539(T).</title>
        <authorList>
            <person name="Kook J.-K."/>
            <person name="Park S.-N."/>
            <person name="Lim Y.K."/>
        </authorList>
    </citation>
    <scope>NUCLEOTIDE SEQUENCE [LARGE SCALE GENOMIC DNA]</scope>
    <source>
        <strain evidence="1 2">DSM 25539</strain>
    </source>
</reference>
<keyword evidence="2" id="KW-1185">Reference proteome</keyword>
<evidence type="ECO:0000313" key="2">
    <source>
        <dbReference type="Proteomes" id="UP000273145"/>
    </source>
</evidence>
<dbReference type="RefSeq" id="WP_125082080.1">
    <property type="nucleotide sequence ID" value="NZ_CP034248.1"/>
</dbReference>
<name>A0A3Q8S4B1_9BACL</name>
<accession>A0A3Q8S4B1</accession>
<dbReference type="AlphaFoldDB" id="A0A3Q8S4B1"/>
<dbReference type="Proteomes" id="UP000273145">
    <property type="component" value="Chromosome"/>
</dbReference>
<dbReference type="OrthoDB" id="383937at2"/>
<dbReference type="EMBL" id="CP034248">
    <property type="protein sequence ID" value="AZK45991.1"/>
    <property type="molecule type" value="Genomic_DNA"/>
</dbReference>
<evidence type="ECO:0000313" key="1">
    <source>
        <dbReference type="EMBL" id="AZK45991.1"/>
    </source>
</evidence>
<proteinExistence type="predicted"/>
<organism evidence="1 2">
    <name type="scientific">Paenibacillus lentus</name>
    <dbReference type="NCBI Taxonomy" id="1338368"/>
    <lineage>
        <taxon>Bacteria</taxon>
        <taxon>Bacillati</taxon>
        <taxon>Bacillota</taxon>
        <taxon>Bacilli</taxon>
        <taxon>Bacillales</taxon>
        <taxon>Paenibacillaceae</taxon>
        <taxon>Paenibacillus</taxon>
    </lineage>
</organism>
<dbReference type="KEGG" id="plen:EIM92_07040"/>
<gene>
    <name evidence="1" type="ORF">EIM92_07040</name>
</gene>
<protein>
    <submittedName>
        <fullName evidence="1">Uncharacterized protein</fullName>
    </submittedName>
</protein>